<accession>A0A6A2Z7F3</accession>
<organism evidence="11 12">
    <name type="scientific">Hibiscus syriacus</name>
    <name type="common">Rose of Sharon</name>
    <dbReference type="NCBI Taxonomy" id="106335"/>
    <lineage>
        <taxon>Eukaryota</taxon>
        <taxon>Viridiplantae</taxon>
        <taxon>Streptophyta</taxon>
        <taxon>Embryophyta</taxon>
        <taxon>Tracheophyta</taxon>
        <taxon>Spermatophyta</taxon>
        <taxon>Magnoliopsida</taxon>
        <taxon>eudicotyledons</taxon>
        <taxon>Gunneridae</taxon>
        <taxon>Pentapetalae</taxon>
        <taxon>rosids</taxon>
        <taxon>malvids</taxon>
        <taxon>Malvales</taxon>
        <taxon>Malvaceae</taxon>
        <taxon>Malvoideae</taxon>
        <taxon>Hibiscus</taxon>
    </lineage>
</organism>
<evidence type="ECO:0000259" key="9">
    <source>
        <dbReference type="PROSITE" id="PS51192"/>
    </source>
</evidence>
<keyword evidence="3" id="KW-0378">Hydrolase</keyword>
<feature type="compositionally biased region" description="Pro residues" evidence="7">
    <location>
        <begin position="545"/>
        <end position="554"/>
    </location>
</feature>
<feature type="region of interest" description="Disordered" evidence="7">
    <location>
        <begin position="591"/>
        <end position="610"/>
    </location>
</feature>
<dbReference type="Pfam" id="PF00271">
    <property type="entry name" value="Helicase_C"/>
    <property type="match status" value="1"/>
</dbReference>
<name>A0A6A2Z7F3_HIBSY</name>
<dbReference type="SUPFAM" id="SSF52540">
    <property type="entry name" value="P-loop containing nucleoside triphosphate hydrolases"/>
    <property type="match status" value="1"/>
</dbReference>
<protein>
    <recommendedName>
        <fullName evidence="1">RNA helicase</fullName>
        <ecNumber evidence="1">3.6.4.13</ecNumber>
    </recommendedName>
</protein>
<evidence type="ECO:0000256" key="6">
    <source>
        <dbReference type="ARBA" id="ARBA00022884"/>
    </source>
</evidence>
<evidence type="ECO:0000256" key="5">
    <source>
        <dbReference type="ARBA" id="ARBA00022840"/>
    </source>
</evidence>
<dbReference type="InterPro" id="IPR001650">
    <property type="entry name" value="Helicase_C-like"/>
</dbReference>
<keyword evidence="5" id="KW-0067">ATP-binding</keyword>
<dbReference type="GO" id="GO:0005524">
    <property type="term" value="F:ATP binding"/>
    <property type="evidence" value="ECO:0007669"/>
    <property type="project" value="UniProtKB-KW"/>
</dbReference>
<feature type="domain" description="Helicase ATP-binding" evidence="9">
    <location>
        <begin position="96"/>
        <end position="365"/>
    </location>
</feature>
<dbReference type="Proteomes" id="UP000436088">
    <property type="component" value="Unassembled WGS sequence"/>
</dbReference>
<evidence type="ECO:0000256" key="2">
    <source>
        <dbReference type="ARBA" id="ARBA00022741"/>
    </source>
</evidence>
<dbReference type="SMART" id="SM00490">
    <property type="entry name" value="HELICc"/>
    <property type="match status" value="1"/>
</dbReference>
<proteinExistence type="predicted"/>
<dbReference type="SMART" id="SM00487">
    <property type="entry name" value="DEXDc"/>
    <property type="match status" value="1"/>
</dbReference>
<dbReference type="EC" id="3.6.4.13" evidence="1"/>
<evidence type="ECO:0000256" key="3">
    <source>
        <dbReference type="ARBA" id="ARBA00022801"/>
    </source>
</evidence>
<feature type="transmembrane region" description="Helical" evidence="8">
    <location>
        <begin position="37"/>
        <end position="60"/>
    </location>
</feature>
<keyword evidence="6" id="KW-0694">RNA-binding</keyword>
<dbReference type="Pfam" id="PF00270">
    <property type="entry name" value="DEAD"/>
    <property type="match status" value="1"/>
</dbReference>
<evidence type="ECO:0000313" key="12">
    <source>
        <dbReference type="Proteomes" id="UP000436088"/>
    </source>
</evidence>
<evidence type="ECO:0000256" key="7">
    <source>
        <dbReference type="SAM" id="MobiDB-lite"/>
    </source>
</evidence>
<dbReference type="InterPro" id="IPR011545">
    <property type="entry name" value="DEAD/DEAH_box_helicase_dom"/>
</dbReference>
<evidence type="ECO:0000256" key="8">
    <source>
        <dbReference type="SAM" id="Phobius"/>
    </source>
</evidence>
<feature type="transmembrane region" description="Helical" evidence="8">
    <location>
        <begin position="564"/>
        <end position="582"/>
    </location>
</feature>
<evidence type="ECO:0000259" key="10">
    <source>
        <dbReference type="PROSITE" id="PS51194"/>
    </source>
</evidence>
<keyword evidence="4 11" id="KW-0347">Helicase</keyword>
<keyword evidence="2" id="KW-0547">Nucleotide-binding</keyword>
<dbReference type="AlphaFoldDB" id="A0A6A2Z7F3"/>
<gene>
    <name evidence="11" type="ORF">F3Y22_tig00111007pilonHSYRG00012</name>
</gene>
<dbReference type="Gene3D" id="3.40.50.300">
    <property type="entry name" value="P-loop containing nucleotide triphosphate hydrolases"/>
    <property type="match status" value="2"/>
</dbReference>
<feature type="region of interest" description="Disordered" evidence="7">
    <location>
        <begin position="518"/>
        <end position="556"/>
    </location>
</feature>
<feature type="domain" description="Helicase C-terminal" evidence="10">
    <location>
        <begin position="266"/>
        <end position="427"/>
    </location>
</feature>
<dbReference type="GO" id="GO:0003723">
    <property type="term" value="F:RNA binding"/>
    <property type="evidence" value="ECO:0007669"/>
    <property type="project" value="UniProtKB-KW"/>
</dbReference>
<comment type="caution">
    <text evidence="11">The sequence shown here is derived from an EMBL/GenBank/DDBJ whole genome shotgun (WGS) entry which is preliminary data.</text>
</comment>
<feature type="transmembrane region" description="Helical" evidence="8">
    <location>
        <begin position="188"/>
        <end position="211"/>
    </location>
</feature>
<keyword evidence="12" id="KW-1185">Reference proteome</keyword>
<sequence length="679" mass="75649">MYQNIDFVFVKFRVIINLQFTSIFVDMLLLLLDVKSLIFYCFHVMNCWLLALQWFGYFLAIQNFIIAFENYCVYYVLQEITKAGFVEPTAIQSQGWPMALKGRDLIGIAETGSGKTLAYLSPAIVHVNAQPILAPGDGPIVLVLAPTRELAVQIQQEAAKFGASSRIKNTCIYAGFQRDLKCVISRKVCGNMLGLTVTLYFVVLELLVLSYTQVLILFVGSGVEIVIATPGRSVQIDKLYTGVQHGQRRLNNWQGSFFTIHTNLSKYNSWLLKCAKSDLKAKVIIGSADLKANHAIRQHVDIVSESQKYNKLVKLLEDIMDGSRILIFMDTKKEFKAGKSPIMTATDVAARGLGMYINVKDVKYVINYDFPGSLEDYVHRIGRTGRAGAKGTAYTFFTAANARFAKDLIVVLKEAGQKVSPELAAMGRGAPPLPSENTGALPHIMEIIALALQSNRSEPVMVVSETEVRATVAAALGTDQGKETSIKGAEKIEALLEKDSQNARKSKLYDHKPNKAQLKQFQQQHKGKDFPSTSSGAAASYTMGQPPPPPPQPPRESFARRYKFIWPLLLAVNFTVGAYLFMRTKRKDTSMTEADVDLSPPISTAAPPVTETPLRAPPIALYLKVIEPIPKNQQHELFKYILEEKRKVKPKDPEEKKRLDEEKALLKQFIRTKSTSVMT</sequence>
<dbReference type="InterPro" id="IPR014001">
    <property type="entry name" value="Helicase_ATP-bd"/>
</dbReference>
<dbReference type="EMBL" id="VEPZ02001199">
    <property type="protein sequence ID" value="KAE8687921.1"/>
    <property type="molecule type" value="Genomic_DNA"/>
</dbReference>
<evidence type="ECO:0000256" key="1">
    <source>
        <dbReference type="ARBA" id="ARBA00012552"/>
    </source>
</evidence>
<dbReference type="PANTHER" id="PTHR47958">
    <property type="entry name" value="ATP-DEPENDENT RNA HELICASE DBP3"/>
    <property type="match status" value="1"/>
</dbReference>
<dbReference type="PROSITE" id="PS51192">
    <property type="entry name" value="HELICASE_ATP_BIND_1"/>
    <property type="match status" value="1"/>
</dbReference>
<reference evidence="11" key="1">
    <citation type="submission" date="2019-09" db="EMBL/GenBank/DDBJ databases">
        <title>Draft genome information of white flower Hibiscus syriacus.</title>
        <authorList>
            <person name="Kim Y.-M."/>
        </authorList>
    </citation>
    <scope>NUCLEOTIDE SEQUENCE [LARGE SCALE GENOMIC DNA]</scope>
    <source>
        <strain evidence="11">YM2019G1</strain>
    </source>
</reference>
<keyword evidence="8" id="KW-0812">Transmembrane</keyword>
<dbReference type="InterPro" id="IPR027417">
    <property type="entry name" value="P-loop_NTPase"/>
</dbReference>
<evidence type="ECO:0000313" key="11">
    <source>
        <dbReference type="EMBL" id="KAE8687921.1"/>
    </source>
</evidence>
<dbReference type="GO" id="GO:0016787">
    <property type="term" value="F:hydrolase activity"/>
    <property type="evidence" value="ECO:0007669"/>
    <property type="project" value="UniProtKB-KW"/>
</dbReference>
<feature type="transmembrane region" description="Helical" evidence="8">
    <location>
        <begin position="12"/>
        <end position="31"/>
    </location>
</feature>
<evidence type="ECO:0000256" key="4">
    <source>
        <dbReference type="ARBA" id="ARBA00022806"/>
    </source>
</evidence>
<dbReference type="PROSITE" id="PS51194">
    <property type="entry name" value="HELICASE_CTER"/>
    <property type="match status" value="1"/>
</dbReference>
<dbReference type="GO" id="GO:0003724">
    <property type="term" value="F:RNA helicase activity"/>
    <property type="evidence" value="ECO:0007669"/>
    <property type="project" value="UniProtKB-EC"/>
</dbReference>
<dbReference type="CDD" id="cd18787">
    <property type="entry name" value="SF2_C_DEAD"/>
    <property type="match status" value="1"/>
</dbReference>
<keyword evidence="8" id="KW-1133">Transmembrane helix</keyword>
<keyword evidence="8" id="KW-0472">Membrane</keyword>